<evidence type="ECO:0000259" key="15">
    <source>
        <dbReference type="Pfam" id="PF00408"/>
    </source>
</evidence>
<comment type="pathway">
    <text evidence="3">Glycolipid metabolism; diglucosyl-diacylglycerol biosynthesis.</text>
</comment>
<dbReference type="PANTHER" id="PTHR45745">
    <property type="entry name" value="PHOSPHOMANNOMUTASE 45A"/>
    <property type="match status" value="1"/>
</dbReference>
<dbReference type="PROSITE" id="PS00710">
    <property type="entry name" value="PGM_PMM"/>
    <property type="match status" value="1"/>
</dbReference>
<feature type="domain" description="Alpha-D-phosphohexomutase alpha/beta/alpha" evidence="17">
    <location>
        <begin position="208"/>
        <end position="310"/>
    </location>
</feature>
<evidence type="ECO:0000259" key="16">
    <source>
        <dbReference type="Pfam" id="PF02878"/>
    </source>
</evidence>
<evidence type="ECO:0000256" key="3">
    <source>
        <dbReference type="ARBA" id="ARBA00005164"/>
    </source>
</evidence>
<dbReference type="InterPro" id="IPR005845">
    <property type="entry name" value="A-D-PHexomutase_a/b/a-II"/>
</dbReference>
<dbReference type="GO" id="GO:0006166">
    <property type="term" value="P:purine ribonucleoside salvage"/>
    <property type="evidence" value="ECO:0007669"/>
    <property type="project" value="TreeGrafter"/>
</dbReference>
<dbReference type="Pfam" id="PF02879">
    <property type="entry name" value="PGM_PMM_II"/>
    <property type="match status" value="1"/>
</dbReference>
<dbReference type="Pfam" id="PF02878">
    <property type="entry name" value="PGM_PMM_I"/>
    <property type="match status" value="1"/>
</dbReference>
<evidence type="ECO:0000256" key="12">
    <source>
        <dbReference type="ARBA" id="ARBA00041398"/>
    </source>
</evidence>
<dbReference type="Pfam" id="PF02880">
    <property type="entry name" value="PGM_PMM_III"/>
    <property type="match status" value="1"/>
</dbReference>
<dbReference type="InterPro" id="IPR005844">
    <property type="entry name" value="A-D-PHexomutase_a/b/a-I"/>
</dbReference>
<dbReference type="InterPro" id="IPR016066">
    <property type="entry name" value="A-D-PHexomutase_CS"/>
</dbReference>
<evidence type="ECO:0000256" key="8">
    <source>
        <dbReference type="ARBA" id="ARBA00022723"/>
    </source>
</evidence>
<dbReference type="Gene3D" id="3.30.310.50">
    <property type="entry name" value="Alpha-D-phosphohexomutase, C-terminal domain"/>
    <property type="match status" value="1"/>
</dbReference>
<evidence type="ECO:0000256" key="13">
    <source>
        <dbReference type="ARBA" id="ARBA00041467"/>
    </source>
</evidence>
<dbReference type="EMBL" id="MN577573">
    <property type="protein sequence ID" value="QGT51218.1"/>
    <property type="molecule type" value="Genomic_DNA"/>
</dbReference>
<dbReference type="Pfam" id="PF00408">
    <property type="entry name" value="PGM_PMM_IV"/>
    <property type="match status" value="1"/>
</dbReference>
<evidence type="ECO:0000259" key="17">
    <source>
        <dbReference type="Pfam" id="PF02879"/>
    </source>
</evidence>
<organism evidence="19">
    <name type="scientific">uncultured Bacillota bacterium</name>
    <dbReference type="NCBI Taxonomy" id="344338"/>
    <lineage>
        <taxon>Bacteria</taxon>
        <taxon>Bacillati</taxon>
        <taxon>Bacillota</taxon>
        <taxon>environmental samples</taxon>
    </lineage>
</organism>
<feature type="domain" description="Alpha-D-phosphohexomutase alpha/beta/alpha" evidence="16">
    <location>
        <begin position="40"/>
        <end position="177"/>
    </location>
</feature>
<evidence type="ECO:0000256" key="4">
    <source>
        <dbReference type="ARBA" id="ARBA00005189"/>
    </source>
</evidence>
<dbReference type="CDD" id="cd05799">
    <property type="entry name" value="PGM2"/>
    <property type="match status" value="1"/>
</dbReference>
<feature type="domain" description="Alpha-D-phosphohexomutase alpha/beta/alpha" evidence="18">
    <location>
        <begin position="321"/>
        <end position="448"/>
    </location>
</feature>
<evidence type="ECO:0000256" key="6">
    <source>
        <dbReference type="ARBA" id="ARBA00012728"/>
    </source>
</evidence>
<dbReference type="SUPFAM" id="SSF53738">
    <property type="entry name" value="Phosphoglucomutase, first 3 domains"/>
    <property type="match status" value="3"/>
</dbReference>
<sequence>MNEIMEKYQKWLDSPVVDEESKKELQNCDDMEDRFYKDLEFGTGGLRGVLGAGSNRMNIYTVRQAAQGMASYICDEGQKAMDMGVAISYDPRHYSPEFAMETAKVLAANGIKSYVFDEMRPTPELSFAVRYLKAFAGVMITASHNPSKYNGFKAYGEDGAQLAPEGTAVITKYIRSTDIFDGVKVMDETEAKEKGYISIIGAEVDEAFYDAVLKQSITPDVNRAGLKIIYTPFHGTGHIPVKEVLKRAGFSDVTIVPEQAEKDPNFSTVKSPNPEEKEGFTLAIEMAKNSGADIIIGTDPDADRIGVVAKNSQGEYQVFTGNQTGALLAEYILTRKTAQGEIKKGDYLVTTIVSTKIAEKMAKKYGIDYYEVFTGFKFIADVIKRKEDNHEPGNYLFGYEESYGYLTGTYARDKDAVAAALMICELAAYFKDNGMSFAEALENIFKEYGYYNEKTISVVMEGKDGMEKMQTIMSDIANHPPKELAGKKILAMRNYNTETRTDFADGSTSPLTIGKSSVLYFEMEDGGFFVIRPSGTEPKIKLYFESIGTSEDEVQKSTAAMEEAARKLLS</sequence>
<dbReference type="InterPro" id="IPR005843">
    <property type="entry name" value="A-D-PHexomutase_C"/>
</dbReference>
<comment type="pathway">
    <text evidence="4">Lipid metabolism.</text>
</comment>
<comment type="cofactor">
    <cofactor evidence="2">
        <name>Mg(2+)</name>
        <dbReference type="ChEBI" id="CHEBI:18420"/>
    </cofactor>
</comment>
<dbReference type="GO" id="GO:0000287">
    <property type="term" value="F:magnesium ion binding"/>
    <property type="evidence" value="ECO:0007669"/>
    <property type="project" value="InterPro"/>
</dbReference>
<dbReference type="GO" id="GO:0004614">
    <property type="term" value="F:phosphoglucomutase activity"/>
    <property type="evidence" value="ECO:0007669"/>
    <property type="project" value="UniProtKB-EC"/>
</dbReference>
<dbReference type="InterPro" id="IPR036900">
    <property type="entry name" value="A-D-PHexomutase_C_sf"/>
</dbReference>
<dbReference type="PANTHER" id="PTHR45745:SF1">
    <property type="entry name" value="PHOSPHOGLUCOMUTASE 2B-RELATED"/>
    <property type="match status" value="1"/>
</dbReference>
<evidence type="ECO:0000256" key="1">
    <source>
        <dbReference type="ARBA" id="ARBA00000443"/>
    </source>
</evidence>
<dbReference type="EC" id="5.4.2.2" evidence="6"/>
<evidence type="ECO:0000256" key="7">
    <source>
        <dbReference type="ARBA" id="ARBA00022553"/>
    </source>
</evidence>
<dbReference type="InterPro" id="IPR005846">
    <property type="entry name" value="A-D-PHexomutase_a/b/a-III"/>
</dbReference>
<feature type="domain" description="Alpha-D-phosphohexomutase C-terminal" evidence="15">
    <location>
        <begin position="523"/>
        <end position="557"/>
    </location>
</feature>
<keyword evidence="8 14" id="KW-0479">Metal-binding</keyword>
<dbReference type="GO" id="GO:0008973">
    <property type="term" value="F:phosphopentomutase activity"/>
    <property type="evidence" value="ECO:0007669"/>
    <property type="project" value="TreeGrafter"/>
</dbReference>
<dbReference type="InterPro" id="IPR005841">
    <property type="entry name" value="Alpha-D-phosphohexomutase_SF"/>
</dbReference>
<evidence type="ECO:0000256" key="9">
    <source>
        <dbReference type="ARBA" id="ARBA00022842"/>
    </source>
</evidence>
<comment type="catalytic activity">
    <reaction evidence="1">
        <text>alpha-D-glucose 1-phosphate = alpha-D-glucose 6-phosphate</text>
        <dbReference type="Rhea" id="RHEA:23536"/>
        <dbReference type="ChEBI" id="CHEBI:58225"/>
        <dbReference type="ChEBI" id="CHEBI:58601"/>
        <dbReference type="EC" id="5.4.2.2"/>
    </reaction>
</comment>
<evidence type="ECO:0000256" key="11">
    <source>
        <dbReference type="ARBA" id="ARBA00039995"/>
    </source>
</evidence>
<keyword evidence="9 14" id="KW-0460">Magnesium</keyword>
<gene>
    <name evidence="19" type="primary">pgcA</name>
    <name evidence="19" type="ORF">Firmicute1046_2940</name>
</gene>
<dbReference type="Gene3D" id="3.40.120.10">
    <property type="entry name" value="Alpha-D-Glucose-1,6-Bisphosphate, subunit A, domain 3"/>
    <property type="match status" value="3"/>
</dbReference>
<accession>A0A650EPP3</accession>
<name>A0A650EPP3_9FIRM</name>
<dbReference type="GO" id="GO:0005975">
    <property type="term" value="P:carbohydrate metabolic process"/>
    <property type="evidence" value="ECO:0007669"/>
    <property type="project" value="InterPro"/>
</dbReference>
<dbReference type="PRINTS" id="PR00509">
    <property type="entry name" value="PGMPMM"/>
</dbReference>
<evidence type="ECO:0000256" key="5">
    <source>
        <dbReference type="ARBA" id="ARBA00010231"/>
    </source>
</evidence>
<comment type="similarity">
    <text evidence="5 14">Belongs to the phosphohexose mutase family.</text>
</comment>
<protein>
    <recommendedName>
        <fullName evidence="11">Phosphoglucomutase</fullName>
        <ecNumber evidence="6">5.4.2.2</ecNumber>
    </recommendedName>
    <alternativeName>
        <fullName evidence="13">Alpha-phosphoglucomutase</fullName>
    </alternativeName>
    <alternativeName>
        <fullName evidence="12">Glucose phosphomutase</fullName>
    </alternativeName>
</protein>
<reference evidence="19" key="1">
    <citation type="journal article" date="2020" name="J. ISSAAS">
        <title>Lactobacilli and other gastrointestinal microbiota of Peromyscus leucopus, reservoir host for agents of Lyme disease and other zoonoses in North America.</title>
        <authorList>
            <person name="Milovic A."/>
            <person name="Bassam K."/>
            <person name="Shao H."/>
            <person name="Chatzistamou I."/>
            <person name="Tufts D.M."/>
            <person name="Diuk-Wasser M."/>
            <person name="Barbour A.G."/>
        </authorList>
    </citation>
    <scope>NUCLEOTIDE SEQUENCE</scope>
    <source>
        <strain evidence="19">LL40</strain>
    </source>
</reference>
<dbReference type="SUPFAM" id="SSF55957">
    <property type="entry name" value="Phosphoglucomutase, C-terminal domain"/>
    <property type="match status" value="1"/>
</dbReference>
<evidence type="ECO:0000256" key="14">
    <source>
        <dbReference type="RuleBase" id="RU004326"/>
    </source>
</evidence>
<dbReference type="InterPro" id="IPR016055">
    <property type="entry name" value="A-D-PHexomutase_a/b/a-I/II/III"/>
</dbReference>
<evidence type="ECO:0000259" key="18">
    <source>
        <dbReference type="Pfam" id="PF02880"/>
    </source>
</evidence>
<keyword evidence="10 19" id="KW-0413">Isomerase</keyword>
<evidence type="ECO:0000256" key="10">
    <source>
        <dbReference type="ARBA" id="ARBA00023235"/>
    </source>
</evidence>
<proteinExistence type="inferred from homology"/>
<dbReference type="AlphaFoldDB" id="A0A650EPP3"/>
<evidence type="ECO:0000256" key="2">
    <source>
        <dbReference type="ARBA" id="ARBA00001946"/>
    </source>
</evidence>
<keyword evidence="7" id="KW-0597">Phosphoprotein</keyword>
<evidence type="ECO:0000313" key="19">
    <source>
        <dbReference type="EMBL" id="QGT51218.1"/>
    </source>
</evidence>